<feature type="non-terminal residue" evidence="9">
    <location>
        <position position="186"/>
    </location>
</feature>
<dbReference type="PANTHER" id="PTHR15067">
    <property type="entry name" value="E3 UBIQUITIN-PROTEIN LIGASE RNF8"/>
    <property type="match status" value="1"/>
</dbReference>
<dbReference type="SMART" id="SM00240">
    <property type="entry name" value="FHA"/>
    <property type="match status" value="1"/>
</dbReference>
<dbReference type="InterPro" id="IPR001841">
    <property type="entry name" value="Znf_RING"/>
</dbReference>
<feature type="non-terminal residue" evidence="9">
    <location>
        <position position="1"/>
    </location>
</feature>
<dbReference type="InParanoid" id="A0A167JJW8"/>
<dbReference type="GO" id="GO:0061630">
    <property type="term" value="F:ubiquitin protein ligase activity"/>
    <property type="evidence" value="ECO:0007669"/>
    <property type="project" value="TreeGrafter"/>
</dbReference>
<dbReference type="Pfam" id="PF00498">
    <property type="entry name" value="FHA"/>
    <property type="match status" value="1"/>
</dbReference>
<dbReference type="GO" id="GO:0016567">
    <property type="term" value="P:protein ubiquitination"/>
    <property type="evidence" value="ECO:0007669"/>
    <property type="project" value="TreeGrafter"/>
</dbReference>
<keyword evidence="2" id="KW-0479">Metal-binding</keyword>
<dbReference type="SUPFAM" id="SSF49879">
    <property type="entry name" value="SMAD/FHA domain"/>
    <property type="match status" value="1"/>
</dbReference>
<protein>
    <recommendedName>
        <fullName evidence="11">FHA domain-containing protein</fullName>
    </recommendedName>
</protein>
<evidence type="ECO:0000256" key="1">
    <source>
        <dbReference type="ARBA" id="ARBA00022679"/>
    </source>
</evidence>
<dbReference type="GO" id="GO:0032153">
    <property type="term" value="C:cell division site"/>
    <property type="evidence" value="ECO:0007669"/>
    <property type="project" value="TreeGrafter"/>
</dbReference>
<dbReference type="InterPro" id="IPR000253">
    <property type="entry name" value="FHA_dom"/>
</dbReference>
<proteinExistence type="predicted"/>
<dbReference type="EMBL" id="KV441005">
    <property type="protein sequence ID" value="OAD66139.1"/>
    <property type="molecule type" value="Genomic_DNA"/>
</dbReference>
<dbReference type="Gene3D" id="3.30.40.10">
    <property type="entry name" value="Zinc/RING finger domain, C3HC4 (zinc finger)"/>
    <property type="match status" value="1"/>
</dbReference>
<dbReference type="GO" id="GO:0005829">
    <property type="term" value="C:cytosol"/>
    <property type="evidence" value="ECO:0007669"/>
    <property type="project" value="TreeGrafter"/>
</dbReference>
<keyword evidence="1" id="KW-0808">Transferase</keyword>
<dbReference type="Proteomes" id="UP000077315">
    <property type="component" value="Unassembled WGS sequence"/>
</dbReference>
<dbReference type="STRING" id="763407.A0A167JJW8"/>
<keyword evidence="5" id="KW-0862">Zinc</keyword>
<evidence type="ECO:0000259" key="7">
    <source>
        <dbReference type="PROSITE" id="PS50006"/>
    </source>
</evidence>
<feature type="domain" description="FHA" evidence="7">
    <location>
        <begin position="1"/>
        <end position="53"/>
    </location>
</feature>
<evidence type="ECO:0000313" key="10">
    <source>
        <dbReference type="Proteomes" id="UP000077315"/>
    </source>
</evidence>
<accession>A0A167JJW8</accession>
<dbReference type="AlphaFoldDB" id="A0A167JJW8"/>
<reference evidence="10" key="1">
    <citation type="submission" date="2015-06" db="EMBL/GenBank/DDBJ databases">
        <title>Expansion of signal transduction pathways in fungi by whole-genome duplication.</title>
        <authorList>
            <consortium name="DOE Joint Genome Institute"/>
            <person name="Corrochano L.M."/>
            <person name="Kuo A."/>
            <person name="Marcet-Houben M."/>
            <person name="Polaino S."/>
            <person name="Salamov A."/>
            <person name="Villalobos J.M."/>
            <person name="Alvarez M.I."/>
            <person name="Avalos J."/>
            <person name="Benito E.P."/>
            <person name="Benoit I."/>
            <person name="Burger G."/>
            <person name="Camino L.P."/>
            <person name="Canovas D."/>
            <person name="Cerda-Olmedo E."/>
            <person name="Cheng J.-F."/>
            <person name="Dominguez A."/>
            <person name="Elias M."/>
            <person name="Eslava A.P."/>
            <person name="Glaser F."/>
            <person name="Grimwood J."/>
            <person name="Gutierrez G."/>
            <person name="Heitman J."/>
            <person name="Henrissat B."/>
            <person name="Iturriaga E.A."/>
            <person name="Lang B.F."/>
            <person name="Lavin J.L."/>
            <person name="Lee S."/>
            <person name="Li W."/>
            <person name="Lindquist E."/>
            <person name="Lopez-Garcia S."/>
            <person name="Luque E.M."/>
            <person name="Marcos A.T."/>
            <person name="Martin J."/>
            <person name="McCluskey K."/>
            <person name="Medina H.R."/>
            <person name="Miralles-Duran A."/>
            <person name="Miyazaki A."/>
            <person name="Munoz-Torres E."/>
            <person name="Oguiza J.A."/>
            <person name="Ohm R."/>
            <person name="Olmedo M."/>
            <person name="Orejas M."/>
            <person name="Ortiz-Castellanos L."/>
            <person name="Pisabarro A.G."/>
            <person name="Rodriguez-Romero J."/>
            <person name="Ruiz-Herrera J."/>
            <person name="Ruiz-Vazquez R."/>
            <person name="Sanz C."/>
            <person name="Schackwitz W."/>
            <person name="Schmutz J."/>
            <person name="Shahriari M."/>
            <person name="Shelest E."/>
            <person name="Silva-Franco F."/>
            <person name="Soanes D."/>
            <person name="Syed K."/>
            <person name="Tagua V.G."/>
            <person name="Talbot N.J."/>
            <person name="Thon M."/>
            <person name="De vries R.P."/>
            <person name="Wiebenga A."/>
            <person name="Yadav J.S."/>
            <person name="Braun E.L."/>
            <person name="Baker S."/>
            <person name="Garre V."/>
            <person name="Horwitz B."/>
            <person name="Torres-Martinez S."/>
            <person name="Idnurm A."/>
            <person name="Herrera-Estrella A."/>
            <person name="Gabaldon T."/>
            <person name="Grigoriev I.V."/>
        </authorList>
    </citation>
    <scope>NUCLEOTIDE SEQUENCE [LARGE SCALE GENOMIC DNA]</scope>
    <source>
        <strain evidence="10">NRRL 1555(-)</strain>
    </source>
</reference>
<dbReference type="GeneID" id="29001972"/>
<dbReference type="PROSITE" id="PS50006">
    <property type="entry name" value="FHA_DOMAIN"/>
    <property type="match status" value="1"/>
</dbReference>
<dbReference type="GO" id="GO:0000151">
    <property type="term" value="C:ubiquitin ligase complex"/>
    <property type="evidence" value="ECO:0007669"/>
    <property type="project" value="TreeGrafter"/>
</dbReference>
<evidence type="ECO:0000256" key="3">
    <source>
        <dbReference type="ARBA" id="ARBA00022771"/>
    </source>
</evidence>
<evidence type="ECO:0008006" key="11">
    <source>
        <dbReference type="Google" id="ProtNLM"/>
    </source>
</evidence>
<evidence type="ECO:0000259" key="8">
    <source>
        <dbReference type="PROSITE" id="PS50089"/>
    </source>
</evidence>
<evidence type="ECO:0000256" key="6">
    <source>
        <dbReference type="PROSITE-ProRule" id="PRU00175"/>
    </source>
</evidence>
<dbReference type="Gene3D" id="2.60.200.20">
    <property type="match status" value="1"/>
</dbReference>
<sequence length="186" mass="20854">IGRFSDRANISHGVSFKSKVVSRAHAQMWTENSKVFISDMNSSSGTYLNHVRIGTPGTRSNAHEVSNGDIVQLGMDFQEGVEPMYRAVKMRVEINPPSTAPISQYNLDAFEQLQQRLIQTIPSQSDSDNIQECCICLYAIAPLQALFVSPCSHVYHYRCIRPIIVQNYPAFACPICRGYYDLESSV</sequence>
<dbReference type="RefSeq" id="XP_018284179.1">
    <property type="nucleotide sequence ID" value="XM_018441066.1"/>
</dbReference>
<dbReference type="InterPro" id="IPR013083">
    <property type="entry name" value="Znf_RING/FYVE/PHD"/>
</dbReference>
<dbReference type="PROSITE" id="PS50089">
    <property type="entry name" value="ZF_RING_2"/>
    <property type="match status" value="1"/>
</dbReference>
<organism evidence="9 10">
    <name type="scientific">Phycomyces blakesleeanus (strain ATCC 8743b / DSM 1359 / FGSC 10004 / NBRC 33097 / NRRL 1555)</name>
    <dbReference type="NCBI Taxonomy" id="763407"/>
    <lineage>
        <taxon>Eukaryota</taxon>
        <taxon>Fungi</taxon>
        <taxon>Fungi incertae sedis</taxon>
        <taxon>Mucoromycota</taxon>
        <taxon>Mucoromycotina</taxon>
        <taxon>Mucoromycetes</taxon>
        <taxon>Mucorales</taxon>
        <taxon>Phycomycetaceae</taxon>
        <taxon>Phycomyces</taxon>
    </lineage>
</organism>
<keyword evidence="4" id="KW-0833">Ubl conjugation pathway</keyword>
<keyword evidence="10" id="KW-1185">Reference proteome</keyword>
<name>A0A167JJW8_PHYB8</name>
<dbReference type="VEuPathDB" id="FungiDB:PHYBLDRAFT_6306"/>
<dbReference type="PANTHER" id="PTHR15067:SF7">
    <property type="entry name" value="E3 UBIQUITIN-PROTEIN LIGASE DMA1-RELATED"/>
    <property type="match status" value="1"/>
</dbReference>
<dbReference type="GO" id="GO:0008270">
    <property type="term" value="F:zinc ion binding"/>
    <property type="evidence" value="ECO:0007669"/>
    <property type="project" value="UniProtKB-KW"/>
</dbReference>
<evidence type="ECO:0000313" key="9">
    <source>
        <dbReference type="EMBL" id="OAD66139.1"/>
    </source>
</evidence>
<dbReference type="SMART" id="SM00184">
    <property type="entry name" value="RING"/>
    <property type="match status" value="1"/>
</dbReference>
<dbReference type="Pfam" id="PF17123">
    <property type="entry name" value="zf-RING_11"/>
    <property type="match status" value="1"/>
</dbReference>
<dbReference type="OrthoDB" id="687730at2759"/>
<gene>
    <name evidence="9" type="ORF">PHYBLDRAFT_6306</name>
</gene>
<keyword evidence="3 6" id="KW-0863">Zinc-finger</keyword>
<evidence type="ECO:0000256" key="4">
    <source>
        <dbReference type="ARBA" id="ARBA00022786"/>
    </source>
</evidence>
<feature type="domain" description="RING-type" evidence="8">
    <location>
        <begin position="133"/>
        <end position="177"/>
    </location>
</feature>
<dbReference type="SUPFAM" id="SSF57850">
    <property type="entry name" value="RING/U-box"/>
    <property type="match status" value="1"/>
</dbReference>
<evidence type="ECO:0000256" key="5">
    <source>
        <dbReference type="ARBA" id="ARBA00022833"/>
    </source>
</evidence>
<evidence type="ECO:0000256" key="2">
    <source>
        <dbReference type="ARBA" id="ARBA00022723"/>
    </source>
</evidence>
<dbReference type="InterPro" id="IPR008984">
    <property type="entry name" value="SMAD_FHA_dom_sf"/>
</dbReference>
<dbReference type="GO" id="GO:0006511">
    <property type="term" value="P:ubiquitin-dependent protein catabolic process"/>
    <property type="evidence" value="ECO:0007669"/>
    <property type="project" value="TreeGrafter"/>
</dbReference>